<dbReference type="InterPro" id="IPR036640">
    <property type="entry name" value="ABC1_TM_sf"/>
</dbReference>
<evidence type="ECO:0000256" key="8">
    <source>
        <dbReference type="ARBA" id="ARBA00022741"/>
    </source>
</evidence>
<evidence type="ECO:0000256" key="16">
    <source>
        <dbReference type="SAM" id="MobiDB-lite"/>
    </source>
</evidence>
<dbReference type="PANTHER" id="PTHR24223">
    <property type="entry name" value="ATP-BINDING CASSETTE SUB-FAMILY C"/>
    <property type="match status" value="1"/>
</dbReference>
<evidence type="ECO:0000256" key="17">
    <source>
        <dbReference type="SAM" id="Phobius"/>
    </source>
</evidence>
<feature type="transmembrane region" description="Helical" evidence="17">
    <location>
        <begin position="1225"/>
        <end position="1244"/>
    </location>
</feature>
<dbReference type="GO" id="GO:0140359">
    <property type="term" value="F:ABC-type transporter activity"/>
    <property type="evidence" value="ECO:0000318"/>
    <property type="project" value="GO_Central"/>
</dbReference>
<dbReference type="EC" id="1.3.1.74" evidence="20"/>
<feature type="transmembrane region" description="Helical" evidence="17">
    <location>
        <begin position="38"/>
        <end position="58"/>
    </location>
</feature>
<evidence type="ECO:0000259" key="18">
    <source>
        <dbReference type="PROSITE" id="PS50893"/>
    </source>
</evidence>
<feature type="region of interest" description="Disordered" evidence="16">
    <location>
        <begin position="911"/>
        <end position="957"/>
    </location>
</feature>
<dbReference type="EMBL" id="ABJB010023938">
    <property type="status" value="NOT_ANNOTATED_CDS"/>
    <property type="molecule type" value="Genomic_DNA"/>
</dbReference>
<accession>B7QFI8</accession>
<evidence type="ECO:0000313" key="21">
    <source>
        <dbReference type="EnsemblMetazoa" id="ISCW021900-PA"/>
    </source>
</evidence>
<dbReference type="EMBL" id="ABJB011058154">
    <property type="status" value="NOT_ANNOTATED_CDS"/>
    <property type="molecule type" value="Genomic_DNA"/>
</dbReference>
<dbReference type="VEuPathDB" id="VectorBase:ISCW021900"/>
<dbReference type="OrthoDB" id="6412548at2759"/>
<evidence type="ECO:0000256" key="6">
    <source>
        <dbReference type="ARBA" id="ARBA00022692"/>
    </source>
</evidence>
<name>B7QFI8_IXOSC</name>
<dbReference type="PROSITE" id="PS50929">
    <property type="entry name" value="ABC_TM1F"/>
    <property type="match status" value="2"/>
</dbReference>
<dbReference type="CDD" id="cd18595">
    <property type="entry name" value="ABC_6TM_MRP1_2_3_6_D1_like"/>
    <property type="match status" value="1"/>
</dbReference>
<dbReference type="GO" id="GO:0005524">
    <property type="term" value="F:ATP binding"/>
    <property type="evidence" value="ECO:0007669"/>
    <property type="project" value="UniProtKB-KW"/>
</dbReference>
<feature type="transmembrane region" description="Helical" evidence="17">
    <location>
        <begin position="137"/>
        <end position="154"/>
    </location>
</feature>
<feature type="transmembrane region" description="Helical" evidence="17">
    <location>
        <begin position="1134"/>
        <end position="1155"/>
    </location>
</feature>
<evidence type="ECO:0000256" key="13">
    <source>
        <dbReference type="ARBA" id="ARBA00034018"/>
    </source>
</evidence>
<feature type="transmembrane region" description="Helical" evidence="17">
    <location>
        <begin position="1105"/>
        <end position="1128"/>
    </location>
</feature>
<keyword evidence="11" id="KW-0445">Lipid transport</keyword>
<evidence type="ECO:0007829" key="23">
    <source>
        <dbReference type="PeptideAtlas" id="B7QFI8"/>
    </source>
</evidence>
<dbReference type="FunFam" id="1.20.1560.10:FF:000007">
    <property type="entry name" value="ATP-binding cassette subfamily C member 1"/>
    <property type="match status" value="1"/>
</dbReference>
<dbReference type="SUPFAM" id="SSF90123">
    <property type="entry name" value="ABC transporter transmembrane region"/>
    <property type="match status" value="2"/>
</dbReference>
<organism>
    <name type="scientific">Ixodes scapularis</name>
    <name type="common">Black-legged tick</name>
    <name type="synonym">Deer tick</name>
    <dbReference type="NCBI Taxonomy" id="6945"/>
    <lineage>
        <taxon>Eukaryota</taxon>
        <taxon>Metazoa</taxon>
        <taxon>Ecdysozoa</taxon>
        <taxon>Arthropoda</taxon>
        <taxon>Chelicerata</taxon>
        <taxon>Arachnida</taxon>
        <taxon>Acari</taxon>
        <taxon>Parasitiformes</taxon>
        <taxon>Ixodida</taxon>
        <taxon>Ixodoidea</taxon>
        <taxon>Ixodidae</taxon>
        <taxon>Ixodinae</taxon>
        <taxon>Ixodes</taxon>
    </lineage>
</organism>
<evidence type="ECO:0000256" key="3">
    <source>
        <dbReference type="ARBA" id="ARBA00009726"/>
    </source>
</evidence>
<evidence type="ECO:0000256" key="5">
    <source>
        <dbReference type="ARBA" id="ARBA00022475"/>
    </source>
</evidence>
<dbReference type="PROSITE" id="PS50893">
    <property type="entry name" value="ABC_TRANSPORTER_2"/>
    <property type="match status" value="2"/>
</dbReference>
<dbReference type="SUPFAM" id="SSF52540">
    <property type="entry name" value="P-loop containing nucleoside triphosphate hydrolases"/>
    <property type="match status" value="2"/>
</dbReference>
<dbReference type="GO" id="GO:0005886">
    <property type="term" value="C:plasma membrane"/>
    <property type="evidence" value="ECO:0000318"/>
    <property type="project" value="GO_Central"/>
</dbReference>
<dbReference type="GO" id="GO:0008559">
    <property type="term" value="F:ABC-type xenobiotic transporter activity"/>
    <property type="evidence" value="ECO:0007669"/>
    <property type="project" value="UniProtKB-EC"/>
</dbReference>
<keyword evidence="10 17" id="KW-1133">Transmembrane helix</keyword>
<dbReference type="EMBL" id="ABJB010167898">
    <property type="status" value="NOT_ANNOTATED_CDS"/>
    <property type="molecule type" value="Genomic_DNA"/>
</dbReference>
<keyword evidence="9" id="KW-0067">ATP-binding</keyword>
<evidence type="ECO:0000259" key="19">
    <source>
        <dbReference type="PROSITE" id="PS50929"/>
    </source>
</evidence>
<feature type="non-terminal residue" evidence="20">
    <location>
        <position position="1"/>
    </location>
</feature>
<keyword evidence="5" id="KW-1003">Cell membrane</keyword>
<feature type="domain" description="ABC transporter" evidence="18">
    <location>
        <begin position="1313"/>
        <end position="1547"/>
    </location>
</feature>
<evidence type="ECO:0000313" key="20">
    <source>
        <dbReference type="EMBL" id="EEC17610.1"/>
    </source>
</evidence>
<dbReference type="NCBIfam" id="TIGR00957">
    <property type="entry name" value="MRP_assoc_pro"/>
    <property type="match status" value="1"/>
</dbReference>
<dbReference type="Pfam" id="PF00664">
    <property type="entry name" value="ABC_membrane"/>
    <property type="match status" value="2"/>
</dbReference>
<feature type="transmembrane region" description="Helical" evidence="17">
    <location>
        <begin position="370"/>
        <end position="391"/>
    </location>
</feature>
<dbReference type="GO" id="GO:0005774">
    <property type="term" value="C:vacuolar membrane"/>
    <property type="evidence" value="ECO:0007669"/>
    <property type="project" value="UniProtKB-SubCell"/>
</dbReference>
<comment type="catalytic activity">
    <reaction evidence="13">
        <text>ATP + H2O + xenobioticSide 1 = ADP + phosphate + xenobioticSide 2.</text>
        <dbReference type="EC" id="7.6.2.2"/>
    </reaction>
</comment>
<dbReference type="InterPro" id="IPR005292">
    <property type="entry name" value="MRP"/>
</dbReference>
<dbReference type="FunFam" id="3.40.50.300:FF:000293">
    <property type="entry name" value="ATP binding cassette subfamily C member 1"/>
    <property type="match status" value="1"/>
</dbReference>
<dbReference type="EMBL" id="ABJB010946625">
    <property type="status" value="NOT_ANNOTATED_CDS"/>
    <property type="molecule type" value="Genomic_DNA"/>
</dbReference>
<feature type="transmembrane region" description="Helical" evidence="17">
    <location>
        <begin position="443"/>
        <end position="465"/>
    </location>
</feature>
<dbReference type="GO" id="GO:0016887">
    <property type="term" value="F:ATP hydrolysis activity"/>
    <property type="evidence" value="ECO:0007669"/>
    <property type="project" value="InterPro"/>
</dbReference>
<dbReference type="InterPro" id="IPR027417">
    <property type="entry name" value="P-loop_NTPase"/>
</dbReference>
<feature type="transmembrane region" description="Helical" evidence="17">
    <location>
        <begin position="1036"/>
        <end position="1059"/>
    </location>
</feature>
<dbReference type="Gene3D" id="1.20.1560.10">
    <property type="entry name" value="ABC transporter type 1, transmembrane domain"/>
    <property type="match status" value="2"/>
</dbReference>
<evidence type="ECO:0000256" key="1">
    <source>
        <dbReference type="ARBA" id="ARBA00004128"/>
    </source>
</evidence>
<dbReference type="InterPro" id="IPR003439">
    <property type="entry name" value="ABC_transporter-like_ATP-bd"/>
</dbReference>
<dbReference type="SMART" id="SM00382">
    <property type="entry name" value="AAA"/>
    <property type="match status" value="2"/>
</dbReference>
<comment type="catalytic activity">
    <reaction evidence="15">
        <text>17beta-estradiol 17-O-(beta-D-glucuronate)(in) + ATP + H2O = 17beta-estradiol 17-O-(beta-D-glucuronate)(out) + ADP + phosphate + H(+)</text>
        <dbReference type="Rhea" id="RHEA:60128"/>
        <dbReference type="ChEBI" id="CHEBI:15377"/>
        <dbReference type="ChEBI" id="CHEBI:15378"/>
        <dbReference type="ChEBI" id="CHEBI:30616"/>
        <dbReference type="ChEBI" id="CHEBI:43474"/>
        <dbReference type="ChEBI" id="CHEBI:82961"/>
        <dbReference type="ChEBI" id="CHEBI:456216"/>
    </reaction>
    <physiologicalReaction direction="left-to-right" evidence="15">
        <dbReference type="Rhea" id="RHEA:60129"/>
    </physiologicalReaction>
</comment>
<dbReference type="InterPro" id="IPR011527">
    <property type="entry name" value="ABC1_TM_dom"/>
</dbReference>
<dbReference type="VEuPathDB" id="VectorBase:ISCP_036833"/>
<dbReference type="CDD" id="cd03244">
    <property type="entry name" value="ABCC_MRP_domain2"/>
    <property type="match status" value="1"/>
</dbReference>
<dbReference type="EMBL" id="ABJB010228345">
    <property type="status" value="NOT_ANNOTATED_CDS"/>
    <property type="molecule type" value="Genomic_DNA"/>
</dbReference>
<dbReference type="EMBL" id="ABJB010984477">
    <property type="status" value="NOT_ANNOTATED_CDS"/>
    <property type="molecule type" value="Genomic_DNA"/>
</dbReference>
<gene>
    <name evidence="20" type="ORF">IscW_ISCW021900</name>
</gene>
<dbReference type="FunFam" id="1.20.1560.10:FF:000001">
    <property type="entry name" value="ATP-binding cassette subfamily C member 1"/>
    <property type="match status" value="1"/>
</dbReference>
<evidence type="ECO:0000256" key="4">
    <source>
        <dbReference type="ARBA" id="ARBA00022448"/>
    </source>
</evidence>
<keyword evidence="22" id="KW-1185">Reference proteome</keyword>
<keyword evidence="8" id="KW-0547">Nucleotide-binding</keyword>
<dbReference type="PANTHER" id="PTHR24223:SF443">
    <property type="entry name" value="MULTIDRUG-RESISTANCE LIKE PROTEIN 1, ISOFORM I"/>
    <property type="match status" value="1"/>
</dbReference>
<dbReference type="FunFam" id="3.40.50.300:FF:000074">
    <property type="entry name" value="Multidrug resistance-associated protein 5 isoform 1"/>
    <property type="match status" value="1"/>
</dbReference>
<keyword evidence="23" id="KW-1267">Proteomics identification</keyword>
<feature type="transmembrane region" description="Helical" evidence="17">
    <location>
        <begin position="181"/>
        <end position="203"/>
    </location>
</feature>
<evidence type="ECO:0000313" key="22">
    <source>
        <dbReference type="Proteomes" id="UP000001555"/>
    </source>
</evidence>
<protein>
    <submittedName>
        <fullName evidence="20 21">Multidrug resistance protein, putative</fullName>
        <ecNumber evidence="20">1.3.1.74</ecNumber>
    </submittedName>
</protein>
<reference evidence="21" key="2">
    <citation type="submission" date="2020-05" db="UniProtKB">
        <authorList>
            <consortium name="EnsemblMetazoa"/>
        </authorList>
    </citation>
    <scope>IDENTIFICATION</scope>
    <source>
        <strain evidence="21">wikel</strain>
    </source>
</reference>
<dbReference type="EMBL" id="ABJB011021816">
    <property type="status" value="NOT_ANNOTATED_CDS"/>
    <property type="molecule type" value="Genomic_DNA"/>
</dbReference>
<keyword evidence="6 17" id="KW-0812">Transmembrane</keyword>
<dbReference type="HOGENOM" id="CLU_000604_27_3_1"/>
<dbReference type="Gene3D" id="3.40.50.300">
    <property type="entry name" value="P-loop containing nucleotide triphosphate hydrolases"/>
    <property type="match status" value="2"/>
</dbReference>
<feature type="transmembrane region" description="Helical" evidence="17">
    <location>
        <begin position="319"/>
        <end position="338"/>
    </location>
</feature>
<keyword evidence="20" id="KW-0560">Oxidoreductase</keyword>
<dbReference type="InterPro" id="IPR050173">
    <property type="entry name" value="ABC_transporter_C-like"/>
</dbReference>
<feature type="compositionally biased region" description="Polar residues" evidence="16">
    <location>
        <begin position="921"/>
        <end position="930"/>
    </location>
</feature>
<feature type="compositionally biased region" description="Low complexity" evidence="16">
    <location>
        <begin position="931"/>
        <end position="947"/>
    </location>
</feature>
<dbReference type="PaxDb" id="6945-B7QFI8"/>
<evidence type="ECO:0000256" key="7">
    <source>
        <dbReference type="ARBA" id="ARBA00022737"/>
    </source>
</evidence>
<dbReference type="InterPro" id="IPR003593">
    <property type="entry name" value="AAA+_ATPase"/>
</dbReference>
<comment type="similarity">
    <text evidence="3">Belongs to the ABC transporter superfamily. ABCC family. Conjugate transporter (TC 3.A.1.208) subfamily.</text>
</comment>
<dbReference type="EMBL" id="ABJB011066729">
    <property type="status" value="NOT_ANNOTATED_CDS"/>
    <property type="molecule type" value="Genomic_DNA"/>
</dbReference>
<dbReference type="VEuPathDB" id="VectorBase:ISCI021900"/>
<dbReference type="FunCoup" id="B7QFI8">
    <property type="interactions" value="321"/>
</dbReference>
<dbReference type="PROSITE" id="PS00211">
    <property type="entry name" value="ABC_TRANSPORTER_1"/>
    <property type="match status" value="2"/>
</dbReference>
<comment type="catalytic activity">
    <reaction evidence="14">
        <text>leukotriene C4(in) + ATP + H2O = leukotriene C4(out) + ADP + phosphate + H(+)</text>
        <dbReference type="Rhea" id="RHEA:38963"/>
        <dbReference type="ChEBI" id="CHEBI:15377"/>
        <dbReference type="ChEBI" id="CHEBI:15378"/>
        <dbReference type="ChEBI" id="CHEBI:30616"/>
        <dbReference type="ChEBI" id="CHEBI:43474"/>
        <dbReference type="ChEBI" id="CHEBI:57973"/>
        <dbReference type="ChEBI" id="CHEBI:456216"/>
    </reaction>
    <physiologicalReaction direction="left-to-right" evidence="14">
        <dbReference type="Rhea" id="RHEA:38964"/>
    </physiologicalReaction>
</comment>
<dbReference type="GO" id="GO:0006869">
    <property type="term" value="P:lipid transport"/>
    <property type="evidence" value="ECO:0007669"/>
    <property type="project" value="UniProtKB-KW"/>
</dbReference>
<dbReference type="EMBL" id="ABJB010196839">
    <property type="status" value="NOT_ANNOTATED_CDS"/>
    <property type="molecule type" value="Genomic_DNA"/>
</dbReference>
<dbReference type="GO" id="GO:0055085">
    <property type="term" value="P:transmembrane transport"/>
    <property type="evidence" value="ECO:0000318"/>
    <property type="project" value="GO_Central"/>
</dbReference>
<feature type="domain" description="ABC transporter" evidence="18">
    <location>
        <begin position="647"/>
        <end position="869"/>
    </location>
</feature>
<proteinExistence type="evidence at protein level"/>
<feature type="transmembrane region" description="Helical" evidence="17">
    <location>
        <begin position="588"/>
        <end position="613"/>
    </location>
</feature>
<dbReference type="EMBL" id="ABJB010871995">
    <property type="status" value="NOT_ANNOTATED_CDS"/>
    <property type="molecule type" value="Genomic_DNA"/>
</dbReference>
<feature type="domain" description="ABC transmembrane type-1" evidence="19">
    <location>
        <begin position="333"/>
        <end position="614"/>
    </location>
</feature>
<evidence type="ECO:0000256" key="10">
    <source>
        <dbReference type="ARBA" id="ARBA00022989"/>
    </source>
</evidence>
<dbReference type="EMBL" id="DS926118">
    <property type="protein sequence ID" value="EEC17610.1"/>
    <property type="molecule type" value="Genomic_DNA"/>
</dbReference>
<dbReference type="Proteomes" id="UP000001555">
    <property type="component" value="Unassembled WGS sequence"/>
</dbReference>
<evidence type="ECO:0000256" key="14">
    <source>
        <dbReference type="ARBA" id="ARBA00047523"/>
    </source>
</evidence>
<feature type="domain" description="ABC transmembrane type-1" evidence="19">
    <location>
        <begin position="995"/>
        <end position="1276"/>
    </location>
</feature>
<evidence type="ECO:0000256" key="2">
    <source>
        <dbReference type="ARBA" id="ARBA00004651"/>
    </source>
</evidence>
<feature type="transmembrane region" description="Helical" evidence="17">
    <location>
        <begin position="471"/>
        <end position="492"/>
    </location>
</feature>
<keyword evidence="12 17" id="KW-0472">Membrane</keyword>
<evidence type="ECO:0000256" key="11">
    <source>
        <dbReference type="ARBA" id="ARBA00023055"/>
    </source>
</evidence>
<keyword evidence="7" id="KW-0677">Repeat</keyword>
<evidence type="ECO:0000256" key="9">
    <source>
        <dbReference type="ARBA" id="ARBA00022840"/>
    </source>
</evidence>
<dbReference type="InterPro" id="IPR017871">
    <property type="entry name" value="ABC_transporter-like_CS"/>
</dbReference>
<dbReference type="EnsemblMetazoa" id="ISCW021900-RA">
    <property type="protein sequence ID" value="ISCW021900-PA"/>
    <property type="gene ID" value="ISCW021900"/>
</dbReference>
<dbReference type="Pfam" id="PF00005">
    <property type="entry name" value="ABC_tran"/>
    <property type="match status" value="2"/>
</dbReference>
<dbReference type="GO" id="GO:0032440">
    <property type="term" value="F:2-alkenal reductase [NAD(P)H] activity"/>
    <property type="evidence" value="ECO:0007669"/>
    <property type="project" value="UniProtKB-EC"/>
</dbReference>
<evidence type="ECO:0000256" key="15">
    <source>
        <dbReference type="ARBA" id="ARBA00047576"/>
    </source>
</evidence>
<sequence>LSSMAVPLDDFCGSKFWDFDQSWNTTDPDLSVCFQDTILVWVPCGFLWLFAPLETYLLLKSSSRLIPWTALNIAKLVGVLLSTPQLEALPRPRTKLRLLLHYESWGDRVQIAINLPLLATTMLLAGKKRGIRSSGTLFLFWFLLLLCGLVAYRSHLKHALAADPADDDESYHPPNERVGQAFFFGTYMAYYPLVLVQFLLNCFADTKPVYRQHAPSSEEVMMTLRKSVQTPRIRMSATTSSLLRPGYGQWLIRQILCWHLAPSSFISPDVACGVDASSARVRPRTDVAASFHNHVNHEGEVKFSEPSNKSAKAKPSQLSIVRALAKTFGPMFVAGSVLKLGTDTLQFVSPQILRAMIGFVGSGEPLWKGIFYAVLMFATATLQSLLLSAYFQRMYIVGMRIRTCLISAIYRKSLVLSNAAKKESTTGEIVNLMSNDAQKFMELMVFLNMLWSAPFQIALALYFLWDLLGVAVLSGVGVMVLMVPINGFLAAYSKKLQTRQMKHKDERIKLMNEILGGMKVLKLYAWERSFEKQVQDIREKEVANLRTMAYLSSVLSFLWNCAPFLVSLMSFMTYVLMSNENVLGPQKAFVSLTLFNILRFPLSMLPMLISMLVQASVSVKRMNKYLGNEELEEYVTHEKDDVNPVTVEYGSFAWTRDEDPVLRDVNIKIPKGKLVALVGQVGAGKSSLLSALLGDMERIQGTVNIHGSVAYIAQQVWIQNATVRDNILFQKPMERERYNRVLEQCALQSDLSVLPGGDMTEIGEKGINLSGGQKQRVSLARAVYSDTDIYFLDDPLSAVDSHVGRHIFEKVIGPNGALKNKTRVLVTHGISYLPQVDHILVLKDGRVEEQGSYKELLSQKGAFAEVLLQFLREESQEDELLDTDPNILSVAERKEFLRSLSRQLSESASVESTPVRAGSMDLSNRKGSNASSLQSNRTLSRSRSRSQATLKGEKGAVEAEPTKLVQAEVAETGQVKWRVYFAYFGAIGVAWLVPIVLMNVASSAFSLGSNLWLTAWSNDPPLPDGTQDLGKRDLRLGVYGGLGLGQGLTILFGSLALSLGSLKGAMFLHNGLLANILRSPMAFFDTTPLGRVVNRFSKDVDTMDIAIPMTVRAWLMCVLQVVSTLLIISISTPIFMAVAVPIGVLYYFIQLFYIATSRQLKRLESVTRSPIYTHFSETLSGVSTIRAYGAQERFVLESNHRVDYNQMCYYPSTISNRWLAVRLEFCGNLIVLFAALFSVFGSQALDGGTVGLSLSYALSITATMNWMVRMSCEFETNIVAVERIMEYTRSPTEAAWEVPESKPALDWPMGGQVQFADYSTRYREGMDLVIKDITVSINAGEKVGVVGRTGAGKSSLMLSLFRIVEPAKGTIFIDGVDVTKIGLHDLRSKLTIIPQDPILFSGTLRTNLDPFGEKSDTELWSALELSHLKTFVSGLDKGLEYQVAEGGENLSVGQRQLVCLARALLRKSKVLVLDEATAAVDMETDSLIQQTIRKEFTGCTVLTIAHRLNTIMDYDRILVLEQGRVAEFDTPSNLLANESSIFYSMSKDADLA</sequence>
<feature type="transmembrane region" description="Helical" evidence="17">
    <location>
        <begin position="548"/>
        <end position="576"/>
    </location>
</feature>
<reference evidence="20 22" key="1">
    <citation type="submission" date="2008-03" db="EMBL/GenBank/DDBJ databases">
        <title>Annotation of Ixodes scapularis.</title>
        <authorList>
            <consortium name="Ixodes scapularis Genome Project Consortium"/>
            <person name="Caler E."/>
            <person name="Hannick L.I."/>
            <person name="Bidwell S."/>
            <person name="Joardar V."/>
            <person name="Thiagarajan M."/>
            <person name="Amedeo P."/>
            <person name="Galinsky K.J."/>
            <person name="Schobel S."/>
            <person name="Inman J."/>
            <person name="Hostetler J."/>
            <person name="Miller J."/>
            <person name="Hammond M."/>
            <person name="Megy K."/>
            <person name="Lawson D."/>
            <person name="Kodira C."/>
            <person name="Sutton G."/>
            <person name="Meyer J."/>
            <person name="Hill C.A."/>
            <person name="Birren B."/>
            <person name="Nene V."/>
            <person name="Collins F."/>
            <person name="Alarcon-Chaidez F."/>
            <person name="Wikel S."/>
            <person name="Strausberg R."/>
        </authorList>
    </citation>
    <scope>NUCLEOTIDE SEQUENCE [LARGE SCALE GENOMIC DNA]</scope>
    <source>
        <strain evidence="22">Wikel</strain>
        <strain evidence="20">Wikel colony</strain>
    </source>
</reference>
<keyword evidence="4" id="KW-0813">Transport</keyword>
<evidence type="ECO:0000256" key="12">
    <source>
        <dbReference type="ARBA" id="ARBA00023136"/>
    </source>
</evidence>
<feature type="transmembrane region" description="Helical" evidence="17">
    <location>
        <begin position="980"/>
        <end position="1001"/>
    </location>
</feature>
<dbReference type="CDD" id="cd03250">
    <property type="entry name" value="ABCC_MRP_domain1"/>
    <property type="match status" value="1"/>
</dbReference>
<dbReference type="CDD" id="cd18603">
    <property type="entry name" value="ABC_6TM_MRP1_2_3_6_D2_like"/>
    <property type="match status" value="1"/>
</dbReference>
<comment type="subcellular location">
    <subcellularLocation>
        <location evidence="2">Cell membrane</location>
        <topology evidence="2">Multi-pass membrane protein</topology>
    </subcellularLocation>
    <subcellularLocation>
        <location evidence="1">Vacuole membrane</location>
        <topology evidence="1">Multi-pass membrane protein</topology>
    </subcellularLocation>
</comment>